<evidence type="ECO:0000256" key="1">
    <source>
        <dbReference type="ARBA" id="ARBA00004141"/>
    </source>
</evidence>
<proteinExistence type="predicted"/>
<evidence type="ECO:0000259" key="6">
    <source>
        <dbReference type="Pfam" id="PF04138"/>
    </source>
</evidence>
<name>A0A212KH05_9DELT</name>
<keyword evidence="2 5" id="KW-0812">Transmembrane</keyword>
<evidence type="ECO:0000256" key="5">
    <source>
        <dbReference type="SAM" id="Phobius"/>
    </source>
</evidence>
<evidence type="ECO:0000256" key="2">
    <source>
        <dbReference type="ARBA" id="ARBA00022692"/>
    </source>
</evidence>
<feature type="transmembrane region" description="Helical" evidence="5">
    <location>
        <begin position="52"/>
        <end position="72"/>
    </location>
</feature>
<dbReference type="Pfam" id="PF04138">
    <property type="entry name" value="GtrA_DPMS_TM"/>
    <property type="match status" value="1"/>
</dbReference>
<evidence type="ECO:0000313" key="7">
    <source>
        <dbReference type="EMBL" id="SBW10921.1"/>
    </source>
</evidence>
<feature type="domain" description="GtrA/DPMS transmembrane" evidence="6">
    <location>
        <begin position="30"/>
        <end position="145"/>
    </location>
</feature>
<keyword evidence="4 5" id="KW-0472">Membrane</keyword>
<dbReference type="InterPro" id="IPR007267">
    <property type="entry name" value="GtrA_DPMS_TM"/>
</dbReference>
<dbReference type="GO" id="GO:0000271">
    <property type="term" value="P:polysaccharide biosynthetic process"/>
    <property type="evidence" value="ECO:0007669"/>
    <property type="project" value="InterPro"/>
</dbReference>
<evidence type="ECO:0000256" key="3">
    <source>
        <dbReference type="ARBA" id="ARBA00022989"/>
    </source>
</evidence>
<comment type="subcellular location">
    <subcellularLocation>
        <location evidence="1">Membrane</location>
        <topology evidence="1">Multi-pass membrane protein</topology>
    </subcellularLocation>
</comment>
<reference evidence="7" key="1">
    <citation type="submission" date="2016-04" db="EMBL/GenBank/DDBJ databases">
        <authorList>
            <person name="Evans L.H."/>
            <person name="Alamgir A."/>
            <person name="Owens N."/>
            <person name="Weber N.D."/>
            <person name="Virtaneva K."/>
            <person name="Barbian K."/>
            <person name="Babar A."/>
            <person name="Rosenke K."/>
        </authorList>
    </citation>
    <scope>NUCLEOTIDE SEQUENCE</scope>
    <source>
        <strain evidence="7">86</strain>
    </source>
</reference>
<evidence type="ECO:0000256" key="4">
    <source>
        <dbReference type="ARBA" id="ARBA00023136"/>
    </source>
</evidence>
<keyword evidence="3 5" id="KW-1133">Transmembrane helix</keyword>
<protein>
    <submittedName>
        <fullName evidence="7">Putative membrane protein</fullName>
    </submittedName>
</protein>
<feature type="transmembrane region" description="Helical" evidence="5">
    <location>
        <begin position="119"/>
        <end position="138"/>
    </location>
</feature>
<accession>A0A212KH05</accession>
<organism evidence="7">
    <name type="scientific">uncultured delta proteobacterium</name>
    <dbReference type="NCBI Taxonomy" id="34034"/>
    <lineage>
        <taxon>Bacteria</taxon>
        <taxon>Deltaproteobacteria</taxon>
        <taxon>environmental samples</taxon>
    </lineage>
</organism>
<dbReference type="GO" id="GO:0016020">
    <property type="term" value="C:membrane"/>
    <property type="evidence" value="ECO:0007669"/>
    <property type="project" value="UniProtKB-SubCell"/>
</dbReference>
<feature type="transmembrane region" description="Helical" evidence="5">
    <location>
        <begin position="92"/>
        <end position="113"/>
    </location>
</feature>
<sequence length="152" mass="17140">MRERLAVFINPILLKGDITSTFSIGIRQICSGAITTLVDLAVFQTLYLTSPFQLYVIISLSFVVAVFTNYAITSRYVFYHIKKFKLGAAKRIIVYFFVCFVSLAITQAVVHVLVGMVGFYPLFAKCVSIFVVFIWTLFASKTIVFCDINANF</sequence>
<dbReference type="AlphaFoldDB" id="A0A212KH05"/>
<gene>
    <name evidence="7" type="ORF">KL86DPRO_70092</name>
</gene>
<dbReference type="EMBL" id="FLUQ01000007">
    <property type="protein sequence ID" value="SBW10921.1"/>
    <property type="molecule type" value="Genomic_DNA"/>
</dbReference>